<evidence type="ECO:0008006" key="4">
    <source>
        <dbReference type="Google" id="ProtNLM"/>
    </source>
</evidence>
<reference evidence="2" key="1">
    <citation type="submission" date="2021-01" db="EMBL/GenBank/DDBJ databases">
        <authorList>
            <person name="Kaushik A."/>
        </authorList>
    </citation>
    <scope>NUCLEOTIDE SEQUENCE</scope>
    <source>
        <strain evidence="2">AG3-1AP</strain>
    </source>
</reference>
<comment type="caution">
    <text evidence="2">The sequence shown here is derived from an EMBL/GenBank/DDBJ whole genome shotgun (WGS) entry which is preliminary data.</text>
</comment>
<name>A0A8H3HQK6_9AGAM</name>
<keyword evidence="1" id="KW-0812">Transmembrane</keyword>
<feature type="transmembrane region" description="Helical" evidence="1">
    <location>
        <begin position="153"/>
        <end position="172"/>
    </location>
</feature>
<feature type="transmembrane region" description="Helical" evidence="1">
    <location>
        <begin position="184"/>
        <end position="204"/>
    </location>
</feature>
<accession>A0A8H3HQK6</accession>
<dbReference type="OrthoDB" id="193478at2759"/>
<keyword evidence="1" id="KW-1133">Transmembrane helix</keyword>
<dbReference type="AlphaFoldDB" id="A0A8H3HQK6"/>
<protein>
    <recommendedName>
        <fullName evidence="4">Transmembrane protein</fullName>
    </recommendedName>
</protein>
<feature type="transmembrane region" description="Helical" evidence="1">
    <location>
        <begin position="71"/>
        <end position="89"/>
    </location>
</feature>
<dbReference type="Pfam" id="PF10067">
    <property type="entry name" value="DUF2306"/>
    <property type="match status" value="1"/>
</dbReference>
<dbReference type="EMBL" id="CAJMWV010009229">
    <property type="protein sequence ID" value="CAE6538402.1"/>
    <property type="molecule type" value="Genomic_DNA"/>
</dbReference>
<feature type="transmembrane region" description="Helical" evidence="1">
    <location>
        <begin position="120"/>
        <end position="141"/>
    </location>
</feature>
<feature type="transmembrane region" description="Helical" evidence="1">
    <location>
        <begin position="225"/>
        <end position="247"/>
    </location>
</feature>
<evidence type="ECO:0000256" key="1">
    <source>
        <dbReference type="SAM" id="Phobius"/>
    </source>
</evidence>
<evidence type="ECO:0000313" key="2">
    <source>
        <dbReference type="EMBL" id="CAE6538402.1"/>
    </source>
</evidence>
<proteinExistence type="predicted"/>
<dbReference type="InterPro" id="IPR018750">
    <property type="entry name" value="DUF2306_membrane"/>
</dbReference>
<dbReference type="Proteomes" id="UP000663831">
    <property type="component" value="Unassembled WGS sequence"/>
</dbReference>
<sequence>MDPALTLPHLATRTTMSKRSEDNLDIVDNSQDIDQEYGESRVKADSLANVPDELEYSPPRPWWMLGFEKRFNLGLFIFFGGAMVGYSLAKSPSMSFKQSLRQLFPGEGFWFEQNFWKINLMIHVFASLPASFFSVFCFLPVTWKRWPKLHGILGYTVSVLLVLSCVCGGIIGRRGQGGDLNTQSAFYMLASGAAGSVILGCAAARRGEFDAHREWMIRAWFYNGALVTTKITALLSAQVITAINTYYSASRSAIDSDFKLTSIQLWMCSEIGYVLKSANALTQAFPQCATSRALSNPNNVYVAVHASWKEGELGQGSAIRASYGMALWIAMIMHEVGIEIYLRMTLSESKKLRELSERRANKSEQTELQILRKLTR</sequence>
<organism evidence="2 3">
    <name type="scientific">Rhizoctonia solani</name>
    <dbReference type="NCBI Taxonomy" id="456999"/>
    <lineage>
        <taxon>Eukaryota</taxon>
        <taxon>Fungi</taxon>
        <taxon>Dikarya</taxon>
        <taxon>Basidiomycota</taxon>
        <taxon>Agaricomycotina</taxon>
        <taxon>Agaricomycetes</taxon>
        <taxon>Cantharellales</taxon>
        <taxon>Ceratobasidiaceae</taxon>
        <taxon>Rhizoctonia</taxon>
    </lineage>
</organism>
<evidence type="ECO:0000313" key="3">
    <source>
        <dbReference type="Proteomes" id="UP000663831"/>
    </source>
</evidence>
<keyword evidence="1" id="KW-0472">Membrane</keyword>
<gene>
    <name evidence="2" type="ORF">RDB_LOCUS169400</name>
</gene>